<reference evidence="1" key="1">
    <citation type="journal article" date="2007" name="PLoS ONE">
        <title>The first genome sequence of an elite grapevine cultivar (Pinot noir Vitis vinifera L.): coping with a highly heterozygous genome.</title>
        <authorList>
            <person name="Velasco R."/>
            <person name="Zharkikh A."/>
            <person name="Troggio M."/>
            <person name="Cartwright D.A."/>
            <person name="Cestaro A."/>
            <person name="Pruss D."/>
            <person name="Pindo M."/>
            <person name="FitzGerald L.M."/>
            <person name="Vezzulli S."/>
            <person name="Reid J."/>
            <person name="Malacarne G."/>
            <person name="Iliev D."/>
            <person name="Coppola G."/>
            <person name="Wardell B."/>
            <person name="Micheletti D."/>
            <person name="Macalma T."/>
            <person name="Facci M."/>
            <person name="Mitchell J.T."/>
            <person name="Perazzolli M."/>
            <person name="Eldredge G."/>
            <person name="Gatto P."/>
            <person name="Oyzerski R."/>
            <person name="Moretto M."/>
            <person name="Gutin N."/>
            <person name="Stefanini M."/>
            <person name="Chen Y."/>
            <person name="Segala C."/>
            <person name="Davenport C."/>
            <person name="Dematte L."/>
            <person name="Mraz A."/>
            <person name="Battilana J."/>
            <person name="Stormo K."/>
            <person name="Costa F."/>
            <person name="Tao Q."/>
            <person name="Si-Ammour A."/>
            <person name="Harkins T."/>
            <person name="Lackey A."/>
            <person name="Perbost C."/>
            <person name="Taillon B."/>
            <person name="Stella A."/>
            <person name="Solovyev V."/>
            <person name="Fawcett J.A."/>
            <person name="Sterck L."/>
            <person name="Vandepoele K."/>
            <person name="Grando S.M."/>
            <person name="Toppo S."/>
            <person name="Moser C."/>
            <person name="Lanchbury J."/>
            <person name="Bogden R."/>
            <person name="Skolnick M."/>
            <person name="Sgaramella V."/>
            <person name="Bhatnagar S.K."/>
            <person name="Fontana P."/>
            <person name="Gutin A."/>
            <person name="Van de Peer Y."/>
            <person name="Salamini F."/>
            <person name="Viola R."/>
        </authorList>
    </citation>
    <scope>NUCLEOTIDE SEQUENCE</scope>
</reference>
<gene>
    <name evidence="1" type="ORF">VITISV_012563</name>
</gene>
<accession>A5BG52</accession>
<dbReference type="AlphaFoldDB" id="A5BG52"/>
<dbReference type="EMBL" id="AM458371">
    <property type="protein sequence ID" value="CAN81104.1"/>
    <property type="molecule type" value="Genomic_DNA"/>
</dbReference>
<sequence>MAAEAPEALLAAPEMAPEMELEMELARITSRRRLLQHGLHWRRNCFGRGGSGMGSGTGSTRGTLLRLEGKEVLAPLVRAISGCRNLAGIDDRRRGTEVCAVSGSSKEMNSLQEWRALFLKPFRSSNDRYI</sequence>
<name>A5BG52_VITVI</name>
<organism evidence="1">
    <name type="scientific">Vitis vinifera</name>
    <name type="common">Grape</name>
    <dbReference type="NCBI Taxonomy" id="29760"/>
    <lineage>
        <taxon>Eukaryota</taxon>
        <taxon>Viridiplantae</taxon>
        <taxon>Streptophyta</taxon>
        <taxon>Embryophyta</taxon>
        <taxon>Tracheophyta</taxon>
        <taxon>Spermatophyta</taxon>
        <taxon>Magnoliopsida</taxon>
        <taxon>eudicotyledons</taxon>
        <taxon>Gunneridae</taxon>
        <taxon>Pentapetalae</taxon>
        <taxon>rosids</taxon>
        <taxon>Vitales</taxon>
        <taxon>Vitaceae</taxon>
        <taxon>Viteae</taxon>
        <taxon>Vitis</taxon>
    </lineage>
</organism>
<proteinExistence type="predicted"/>
<protein>
    <submittedName>
        <fullName evidence="1">Uncharacterized protein</fullName>
    </submittedName>
</protein>
<evidence type="ECO:0000313" key="1">
    <source>
        <dbReference type="EMBL" id="CAN81104.1"/>
    </source>
</evidence>